<dbReference type="OrthoDB" id="2436694at2"/>
<accession>A0A0M0G9P6</accession>
<dbReference type="InterPro" id="IPR012334">
    <property type="entry name" value="Pectin_lyas_fold"/>
</dbReference>
<dbReference type="Gene3D" id="2.160.20.10">
    <property type="entry name" value="Single-stranded right-handed beta-helix, Pectin lyase-like"/>
    <property type="match status" value="1"/>
</dbReference>
<evidence type="ECO:0000313" key="2">
    <source>
        <dbReference type="Proteomes" id="UP000037109"/>
    </source>
</evidence>
<sequence>MEVGDIADNPNIVYVEDFAGSTPQAKIQAAINFAYTNDKKTVIAANKDYYMTGTVIIKQGVKLRGSYGTRFVIGANVRGFEAEKDASLCDASIMVDYRGYTKEVIYLDGKYKYYNTWNNTSLNNLVIVNWSGTVSGTGIHLYSGGSGHEISFVNFTDVKIVAFAKGIYLKAVKPASGFAYVNANRFDKISLDDCIDNIVLEGSETIPNECSGNSFTNLQIQPTRNTKRIMTIQGQVNKIDGICWELHLIQHSDPVFIFKPESNNNYLDMRTIPPNRILNSGKSGNRFETL</sequence>
<gene>
    <name evidence="1" type="ORF">AF332_06720</name>
</gene>
<dbReference type="Proteomes" id="UP000037109">
    <property type="component" value="Unassembled WGS sequence"/>
</dbReference>
<reference evidence="2" key="1">
    <citation type="submission" date="2015-07" db="EMBL/GenBank/DDBJ databases">
        <title>Fjat-10036 dsm4.</title>
        <authorList>
            <person name="Liu B."/>
            <person name="Wang J."/>
            <person name="Zhu Y."/>
            <person name="Liu G."/>
            <person name="Chen Q."/>
            <person name="Chen Z."/>
            <person name="Lan J."/>
            <person name="Che J."/>
            <person name="Ge C."/>
            <person name="Shi H."/>
            <person name="Pan Z."/>
            <person name="Liu X."/>
        </authorList>
    </citation>
    <scope>NUCLEOTIDE SEQUENCE [LARGE SCALE GENOMIC DNA]</scope>
    <source>
        <strain evidence="2">DSM 4</strain>
    </source>
</reference>
<dbReference type="PATRIC" id="fig|1459.3.peg.1430"/>
<keyword evidence="2" id="KW-1185">Reference proteome</keyword>
<proteinExistence type="predicted"/>
<dbReference type="SUPFAM" id="SSF51126">
    <property type="entry name" value="Pectin lyase-like"/>
    <property type="match status" value="1"/>
</dbReference>
<organism evidence="1 2">
    <name type="scientific">Sporosarcina globispora</name>
    <name type="common">Bacillus globisporus</name>
    <dbReference type="NCBI Taxonomy" id="1459"/>
    <lineage>
        <taxon>Bacteria</taxon>
        <taxon>Bacillati</taxon>
        <taxon>Bacillota</taxon>
        <taxon>Bacilli</taxon>
        <taxon>Bacillales</taxon>
        <taxon>Caryophanaceae</taxon>
        <taxon>Sporosarcina</taxon>
    </lineage>
</organism>
<name>A0A0M0G9P6_SPOGL</name>
<evidence type="ECO:0008006" key="3">
    <source>
        <dbReference type="Google" id="ProtNLM"/>
    </source>
</evidence>
<dbReference type="InterPro" id="IPR011050">
    <property type="entry name" value="Pectin_lyase_fold/virulence"/>
</dbReference>
<protein>
    <recommendedName>
        <fullName evidence="3">Pectate lyase superfamily protein domain-containing protein</fullName>
    </recommendedName>
</protein>
<dbReference type="EMBL" id="LGUF01000007">
    <property type="protein sequence ID" value="KON86549.1"/>
    <property type="molecule type" value="Genomic_DNA"/>
</dbReference>
<dbReference type="AlphaFoldDB" id="A0A0M0G9P6"/>
<evidence type="ECO:0000313" key="1">
    <source>
        <dbReference type="EMBL" id="KON86549.1"/>
    </source>
</evidence>
<comment type="caution">
    <text evidence="1">The sequence shown here is derived from an EMBL/GenBank/DDBJ whole genome shotgun (WGS) entry which is preliminary data.</text>
</comment>
<dbReference type="STRING" id="1459.AF332_06720"/>